<dbReference type="SMART" id="SM00342">
    <property type="entry name" value="HTH_ARAC"/>
    <property type="match status" value="1"/>
</dbReference>
<dbReference type="RefSeq" id="WP_006021460.1">
    <property type="nucleotide sequence ID" value="NZ_KB375283.1"/>
</dbReference>
<name>K8P6I1_9BRAD</name>
<dbReference type="GO" id="GO:0003700">
    <property type="term" value="F:DNA-binding transcription factor activity"/>
    <property type="evidence" value="ECO:0007669"/>
    <property type="project" value="InterPro"/>
</dbReference>
<dbReference type="InterPro" id="IPR018060">
    <property type="entry name" value="HTH_AraC"/>
</dbReference>
<dbReference type="PANTHER" id="PTHR46796">
    <property type="entry name" value="HTH-TYPE TRANSCRIPTIONAL ACTIVATOR RHAS-RELATED"/>
    <property type="match status" value="1"/>
</dbReference>
<dbReference type="PANTHER" id="PTHR46796:SF6">
    <property type="entry name" value="ARAC SUBFAMILY"/>
    <property type="match status" value="1"/>
</dbReference>
<evidence type="ECO:0000256" key="3">
    <source>
        <dbReference type="ARBA" id="ARBA00023163"/>
    </source>
</evidence>
<sequence length="320" mass="34865">MLSFNTDDLRPQDRFDYWCEVRARNLFGVTISLKQHERQNFRGRFTAVPAGGAMISEMQASSYWVSRTAADVARAPGDSLCIYQQLGGASWFNSKGGGEFVVAAKDIAISHTDLPYLTRPATTHGFDLRVLKIPFTGREDLVRAARGLSPALLSDNPRLKTVISASLTALAADCARNPDNDFDLAVDHLAQLALLAQGRVRHGSPESRAALRFGFLHAARDVLARNMHRPNLTPAAVAAELGISPRKLHLLFEPTGMSCARTLTAMRAAEALRLLRNAPMQPVAEIAQASGFDSSATFYRVFRNVYGITPGDARTAAVLD</sequence>
<dbReference type="GO" id="GO:0043565">
    <property type="term" value="F:sequence-specific DNA binding"/>
    <property type="evidence" value="ECO:0007669"/>
    <property type="project" value="InterPro"/>
</dbReference>
<keyword evidence="2" id="KW-0238">DNA-binding</keyword>
<gene>
    <name evidence="5" type="ORF">HMPREF9695_02757</name>
</gene>
<protein>
    <recommendedName>
        <fullName evidence="4">HTH araC/xylS-type domain-containing protein</fullName>
    </recommendedName>
</protein>
<keyword evidence="1" id="KW-0805">Transcription regulation</keyword>
<feature type="domain" description="HTH araC/xylS-type" evidence="4">
    <location>
        <begin position="217"/>
        <end position="316"/>
    </location>
</feature>
<dbReference type="EMBL" id="AGWX01000004">
    <property type="protein sequence ID" value="EKS36339.1"/>
    <property type="molecule type" value="Genomic_DNA"/>
</dbReference>
<keyword evidence="3" id="KW-0804">Transcription</keyword>
<dbReference type="eggNOG" id="COG2207">
    <property type="taxonomic scope" value="Bacteria"/>
</dbReference>
<dbReference type="PATRIC" id="fig|883078.3.peg.2851"/>
<reference evidence="5 6" key="1">
    <citation type="submission" date="2012-04" db="EMBL/GenBank/DDBJ databases">
        <title>The Genome Sequence of Afipia broomeae ATCC 49717.</title>
        <authorList>
            <consortium name="The Broad Institute Genome Sequencing Platform"/>
            <person name="Earl A."/>
            <person name="Ward D."/>
            <person name="Feldgarden M."/>
            <person name="Gevers D."/>
            <person name="Huys G."/>
            <person name="Walker B."/>
            <person name="Young S.K."/>
            <person name="Zeng Q."/>
            <person name="Gargeya S."/>
            <person name="Fitzgerald M."/>
            <person name="Haas B."/>
            <person name="Abouelleil A."/>
            <person name="Alvarado L."/>
            <person name="Arachchi H.M."/>
            <person name="Berlin A."/>
            <person name="Chapman S.B."/>
            <person name="Goldberg J."/>
            <person name="Griggs A."/>
            <person name="Gujja S."/>
            <person name="Hansen M."/>
            <person name="Howarth C."/>
            <person name="Imamovic A."/>
            <person name="Larimer J."/>
            <person name="McCowen C."/>
            <person name="Montmayeur A."/>
            <person name="Murphy C."/>
            <person name="Neiman D."/>
            <person name="Pearson M."/>
            <person name="Priest M."/>
            <person name="Roberts A."/>
            <person name="Saif S."/>
            <person name="Shea T."/>
            <person name="Sisk P."/>
            <person name="Sykes S."/>
            <person name="Wortman J."/>
            <person name="Nusbaum C."/>
            <person name="Birren B."/>
        </authorList>
    </citation>
    <scope>NUCLEOTIDE SEQUENCE [LARGE SCALE GENOMIC DNA]</scope>
    <source>
        <strain evidence="5 6">ATCC 49717</strain>
    </source>
</reference>
<dbReference type="Pfam" id="PF12833">
    <property type="entry name" value="HTH_18"/>
    <property type="match status" value="1"/>
</dbReference>
<evidence type="ECO:0000313" key="5">
    <source>
        <dbReference type="EMBL" id="EKS36339.1"/>
    </source>
</evidence>
<dbReference type="InterPro" id="IPR020449">
    <property type="entry name" value="Tscrpt_reg_AraC-type_HTH"/>
</dbReference>
<organism evidence="5 6">
    <name type="scientific">Afipia broomeae ATCC 49717</name>
    <dbReference type="NCBI Taxonomy" id="883078"/>
    <lineage>
        <taxon>Bacteria</taxon>
        <taxon>Pseudomonadati</taxon>
        <taxon>Pseudomonadota</taxon>
        <taxon>Alphaproteobacteria</taxon>
        <taxon>Hyphomicrobiales</taxon>
        <taxon>Nitrobacteraceae</taxon>
        <taxon>Afipia</taxon>
    </lineage>
</organism>
<dbReference type="PRINTS" id="PR00032">
    <property type="entry name" value="HTHARAC"/>
</dbReference>
<dbReference type="InterPro" id="IPR018062">
    <property type="entry name" value="HTH_AraC-typ_CS"/>
</dbReference>
<dbReference type="SUPFAM" id="SSF46689">
    <property type="entry name" value="Homeodomain-like"/>
    <property type="match status" value="1"/>
</dbReference>
<proteinExistence type="predicted"/>
<dbReference type="InterPro" id="IPR009057">
    <property type="entry name" value="Homeodomain-like_sf"/>
</dbReference>
<dbReference type="Gene3D" id="1.10.10.60">
    <property type="entry name" value="Homeodomain-like"/>
    <property type="match status" value="1"/>
</dbReference>
<dbReference type="AlphaFoldDB" id="K8P6I1"/>
<dbReference type="PROSITE" id="PS00041">
    <property type="entry name" value="HTH_ARAC_FAMILY_1"/>
    <property type="match status" value="1"/>
</dbReference>
<dbReference type="PROSITE" id="PS01124">
    <property type="entry name" value="HTH_ARAC_FAMILY_2"/>
    <property type="match status" value="1"/>
</dbReference>
<accession>K8P6I1</accession>
<comment type="caution">
    <text evidence="5">The sequence shown here is derived from an EMBL/GenBank/DDBJ whole genome shotgun (WGS) entry which is preliminary data.</text>
</comment>
<evidence type="ECO:0000256" key="2">
    <source>
        <dbReference type="ARBA" id="ARBA00023125"/>
    </source>
</evidence>
<evidence type="ECO:0000259" key="4">
    <source>
        <dbReference type="PROSITE" id="PS01124"/>
    </source>
</evidence>
<dbReference type="InterPro" id="IPR050204">
    <property type="entry name" value="AraC_XylS_family_regulators"/>
</dbReference>
<evidence type="ECO:0000256" key="1">
    <source>
        <dbReference type="ARBA" id="ARBA00023015"/>
    </source>
</evidence>
<keyword evidence="6" id="KW-1185">Reference proteome</keyword>
<evidence type="ECO:0000313" key="6">
    <source>
        <dbReference type="Proteomes" id="UP000001096"/>
    </source>
</evidence>
<dbReference type="HOGENOM" id="CLU_049704_2_1_5"/>
<dbReference type="Proteomes" id="UP000001096">
    <property type="component" value="Unassembled WGS sequence"/>
</dbReference>